<dbReference type="EMBL" id="CM003373">
    <property type="protein sequence ID" value="KOM38458.1"/>
    <property type="molecule type" value="Genomic_DNA"/>
</dbReference>
<accession>A0A0L9U6N6</accession>
<organism evidence="4 5">
    <name type="scientific">Phaseolus angularis</name>
    <name type="common">Azuki bean</name>
    <name type="synonym">Vigna angularis</name>
    <dbReference type="NCBI Taxonomy" id="3914"/>
    <lineage>
        <taxon>Eukaryota</taxon>
        <taxon>Viridiplantae</taxon>
        <taxon>Streptophyta</taxon>
        <taxon>Embryophyta</taxon>
        <taxon>Tracheophyta</taxon>
        <taxon>Spermatophyta</taxon>
        <taxon>Magnoliopsida</taxon>
        <taxon>eudicotyledons</taxon>
        <taxon>Gunneridae</taxon>
        <taxon>Pentapetalae</taxon>
        <taxon>rosids</taxon>
        <taxon>fabids</taxon>
        <taxon>Fabales</taxon>
        <taxon>Fabaceae</taxon>
        <taxon>Papilionoideae</taxon>
        <taxon>50 kb inversion clade</taxon>
        <taxon>NPAAA clade</taxon>
        <taxon>indigoferoid/millettioid clade</taxon>
        <taxon>Phaseoleae</taxon>
        <taxon>Vigna</taxon>
    </lineage>
</organism>
<sequence>MANDKSSESKILKGKKDYQGSSSSFKCYGCGERGHVKAYCSRNKRSKERKENKIHKKKKVHIAWEDNASTTSSSSDSVEEVNLCLTANFDDAGSQDVTPSSGTQSLRSSTKYLS</sequence>
<keyword evidence="1" id="KW-0863">Zinc-finger</keyword>
<feature type="compositionally biased region" description="Basic and acidic residues" evidence="2">
    <location>
        <begin position="1"/>
        <end position="18"/>
    </location>
</feature>
<dbReference type="GO" id="GO:0003676">
    <property type="term" value="F:nucleic acid binding"/>
    <property type="evidence" value="ECO:0007669"/>
    <property type="project" value="InterPro"/>
</dbReference>
<evidence type="ECO:0000259" key="3">
    <source>
        <dbReference type="PROSITE" id="PS50158"/>
    </source>
</evidence>
<dbReference type="OMA" id="KGKKDYQ"/>
<protein>
    <recommendedName>
        <fullName evidence="3">CCHC-type domain-containing protein</fullName>
    </recommendedName>
</protein>
<dbReference type="InterPro" id="IPR001878">
    <property type="entry name" value="Znf_CCHC"/>
</dbReference>
<reference evidence="5" key="1">
    <citation type="journal article" date="2015" name="Proc. Natl. Acad. Sci. U.S.A.">
        <title>Genome sequencing of adzuki bean (Vigna angularis) provides insight into high starch and low fat accumulation and domestication.</title>
        <authorList>
            <person name="Yang K."/>
            <person name="Tian Z."/>
            <person name="Chen C."/>
            <person name="Luo L."/>
            <person name="Zhao B."/>
            <person name="Wang Z."/>
            <person name="Yu L."/>
            <person name="Li Y."/>
            <person name="Sun Y."/>
            <person name="Li W."/>
            <person name="Chen Y."/>
            <person name="Li Y."/>
            <person name="Zhang Y."/>
            <person name="Ai D."/>
            <person name="Zhao J."/>
            <person name="Shang C."/>
            <person name="Ma Y."/>
            <person name="Wu B."/>
            <person name="Wang M."/>
            <person name="Gao L."/>
            <person name="Sun D."/>
            <person name="Zhang P."/>
            <person name="Guo F."/>
            <person name="Wang W."/>
            <person name="Li Y."/>
            <person name="Wang J."/>
            <person name="Varshney R.K."/>
            <person name="Wang J."/>
            <person name="Ling H.Q."/>
            <person name="Wan P."/>
        </authorList>
    </citation>
    <scope>NUCLEOTIDE SEQUENCE</scope>
    <source>
        <strain evidence="5">cv. Jingnong 6</strain>
    </source>
</reference>
<dbReference type="GO" id="GO:0008270">
    <property type="term" value="F:zinc ion binding"/>
    <property type="evidence" value="ECO:0007669"/>
    <property type="project" value="UniProtKB-KW"/>
</dbReference>
<feature type="region of interest" description="Disordered" evidence="2">
    <location>
        <begin position="90"/>
        <end position="114"/>
    </location>
</feature>
<dbReference type="PROSITE" id="PS50158">
    <property type="entry name" value="ZF_CCHC"/>
    <property type="match status" value="1"/>
</dbReference>
<proteinExistence type="predicted"/>
<evidence type="ECO:0000313" key="5">
    <source>
        <dbReference type="Proteomes" id="UP000053144"/>
    </source>
</evidence>
<gene>
    <name evidence="4" type="ORF">LR48_Vigan03g184000</name>
</gene>
<dbReference type="Proteomes" id="UP000053144">
    <property type="component" value="Chromosome 3"/>
</dbReference>
<evidence type="ECO:0000256" key="2">
    <source>
        <dbReference type="SAM" id="MobiDB-lite"/>
    </source>
</evidence>
<feature type="region of interest" description="Disordered" evidence="2">
    <location>
        <begin position="1"/>
        <end position="23"/>
    </location>
</feature>
<feature type="domain" description="CCHC-type" evidence="3">
    <location>
        <begin position="26"/>
        <end position="40"/>
    </location>
</feature>
<name>A0A0L9U6N6_PHAAN</name>
<evidence type="ECO:0000313" key="4">
    <source>
        <dbReference type="EMBL" id="KOM38458.1"/>
    </source>
</evidence>
<dbReference type="Gramene" id="KOM38458">
    <property type="protein sequence ID" value="KOM38458"/>
    <property type="gene ID" value="LR48_Vigan03g184000"/>
</dbReference>
<keyword evidence="1" id="KW-0862">Zinc</keyword>
<dbReference type="AlphaFoldDB" id="A0A0L9U6N6"/>
<dbReference type="InterPro" id="IPR036875">
    <property type="entry name" value="Znf_CCHC_sf"/>
</dbReference>
<evidence type="ECO:0000256" key="1">
    <source>
        <dbReference type="PROSITE-ProRule" id="PRU00047"/>
    </source>
</evidence>
<feature type="compositionally biased region" description="Polar residues" evidence="2">
    <location>
        <begin position="95"/>
        <end position="114"/>
    </location>
</feature>
<keyword evidence="1" id="KW-0479">Metal-binding</keyword>
<dbReference type="SUPFAM" id="SSF57756">
    <property type="entry name" value="Retrovirus zinc finger-like domains"/>
    <property type="match status" value="1"/>
</dbReference>